<organism evidence="1 2">
    <name type="scientific">Leptospirillum ferriphilum YSK</name>
    <dbReference type="NCBI Taxonomy" id="1441628"/>
    <lineage>
        <taxon>Bacteria</taxon>
        <taxon>Pseudomonadati</taxon>
        <taxon>Nitrospirota</taxon>
        <taxon>Nitrospiria</taxon>
        <taxon>Nitrospirales</taxon>
        <taxon>Nitrospiraceae</taxon>
        <taxon>Leptospirillum</taxon>
    </lineage>
</organism>
<dbReference type="EMBL" id="CP007243">
    <property type="protein sequence ID" value="AIA30958.1"/>
    <property type="molecule type" value="Genomic_DNA"/>
</dbReference>
<dbReference type="OrthoDB" id="9800692at2"/>
<sequence length="112" mass="12800">MGRYRYHVFACTNKRDPEHPRGSCQLRNAEEVLSLFREELKQANIPQPFRINKSGCLDACEEGPVFAVYPDGVYYRLKTREDVRQVVRQHLLNGVVVSDLQIPSPPDADNNG</sequence>
<dbReference type="SUPFAM" id="SSF52833">
    <property type="entry name" value="Thioredoxin-like"/>
    <property type="match status" value="1"/>
</dbReference>
<accession>A0A059XVP2</accession>
<proteinExistence type="predicted"/>
<gene>
    <name evidence="1" type="ORF">Y981_10010</name>
</gene>
<reference evidence="1 2" key="2">
    <citation type="journal article" date="2015" name="Biomed. Res. Int.">
        <title>Effects of Arsenite Resistance on the Growth and Functional Gene Expression of Leptospirillum ferriphilum and Acidithiobacillus thiooxidans in Pure Culture and Coculture.</title>
        <authorList>
            <person name="Jiang H."/>
            <person name="Liang Y."/>
            <person name="Yin H."/>
            <person name="Xiao Y."/>
            <person name="Guo X."/>
            <person name="Xu Y."/>
            <person name="Hu Q."/>
            <person name="Liu H."/>
            <person name="Liu X."/>
        </authorList>
    </citation>
    <scope>NUCLEOTIDE SEQUENCE [LARGE SCALE GENOMIC DNA]</scope>
    <source>
        <strain evidence="1 2">YSK</strain>
    </source>
</reference>
<dbReference type="HOGENOM" id="CLU_126515_1_1_0"/>
<dbReference type="Proteomes" id="UP000027059">
    <property type="component" value="Chromosome"/>
</dbReference>
<dbReference type="AlphaFoldDB" id="A0A059XVP2"/>
<name>A0A059XVP2_9BACT</name>
<dbReference type="CDD" id="cd02980">
    <property type="entry name" value="TRX_Fd_family"/>
    <property type="match status" value="1"/>
</dbReference>
<dbReference type="Gene3D" id="3.40.30.10">
    <property type="entry name" value="Glutaredoxin"/>
    <property type="match status" value="1"/>
</dbReference>
<dbReference type="RefSeq" id="WP_023525033.1">
    <property type="nucleotide sequence ID" value="NZ_CP007243.1"/>
</dbReference>
<reference evidence="2" key="1">
    <citation type="submission" date="2014-02" db="EMBL/GenBank/DDBJ databases">
        <title>Complete genome sequence and comparative genomic analysis of the nitrogen-fixing bacterium Leptospirillum ferriphilum YSK.</title>
        <authorList>
            <person name="Guo X."/>
            <person name="Yin H."/>
            <person name="Liang Y."/>
            <person name="Hu Q."/>
            <person name="Ma L."/>
            <person name="Xiao Y."/>
            <person name="Zhang X."/>
            <person name="Qiu G."/>
            <person name="Liu X."/>
        </authorList>
    </citation>
    <scope>NUCLEOTIDE SEQUENCE [LARGE SCALE GENOMIC DNA]</scope>
    <source>
        <strain evidence="2">YSK</strain>
    </source>
</reference>
<evidence type="ECO:0000313" key="2">
    <source>
        <dbReference type="Proteomes" id="UP000027059"/>
    </source>
</evidence>
<dbReference type="InterPro" id="IPR036249">
    <property type="entry name" value="Thioredoxin-like_sf"/>
</dbReference>
<protein>
    <submittedName>
        <fullName evidence="1">Ferredoxin</fullName>
    </submittedName>
</protein>
<evidence type="ECO:0000313" key="1">
    <source>
        <dbReference type="EMBL" id="AIA30958.1"/>
    </source>
</evidence>
<keyword evidence="2" id="KW-1185">Reference proteome</keyword>
<dbReference type="KEGG" id="lfp:Y981_10010"/>